<comment type="caution">
    <text evidence="1">The sequence shown here is derived from an EMBL/GenBank/DDBJ whole genome shotgun (WGS) entry which is preliminary data.</text>
</comment>
<organism evidence="1 2">
    <name type="scientific">Phlebia brevispora</name>
    <dbReference type="NCBI Taxonomy" id="194682"/>
    <lineage>
        <taxon>Eukaryota</taxon>
        <taxon>Fungi</taxon>
        <taxon>Dikarya</taxon>
        <taxon>Basidiomycota</taxon>
        <taxon>Agaricomycotina</taxon>
        <taxon>Agaricomycetes</taxon>
        <taxon>Polyporales</taxon>
        <taxon>Meruliaceae</taxon>
        <taxon>Phlebia</taxon>
    </lineage>
</organism>
<protein>
    <submittedName>
        <fullName evidence="1">Uncharacterized protein</fullName>
    </submittedName>
</protein>
<accession>A0ACC1T1R7</accession>
<sequence>MDHPGIASALKACMRRGFDFGTAYGRLRPYWYRDEFPSLESQFGRAEKEDREMRESALDNATNRVLDPHILPRRIWDLFGNRVLPWWVVKRNFSTPCEDLVERIWKEIKLNVGLSRRDIPWAVSHSWLDDERRQNIYTTINAYEWPVPIPADTTLDRVRIELLNLGAEYVWLDVLCLRQMCLDPAKEAIREHEWKLDVPTIGSIYHHNMKIVDYFSGLGRPFRLGDMDSERHWLNRAWTLQEASSNAIIGGRTADSPFPPAINGSVSQDREAERFYIALEAMCKHTFGALDVYGALEIMRWRSASHEADKIGGLAYLLGSKVLPAYISNPHDVSGEDAWSRLVETMSSRYWGQLLFLYPAPGNARYTWRPSWQQVKETPLPRIDGPLIFDGVRYDMHDNTYRCDGFLLKSCVVKGFAKWNPRGDGTSPSPRKGQLEVSHDGRTHTFAALAHHDQPIPDGAYVLFGNKGIEDISPLHCKHWVVGRITGSAGEMQKVSVLRLKWGEWSELQDLGIAKEVEVSFI</sequence>
<dbReference type="EMBL" id="JANHOG010000837">
    <property type="protein sequence ID" value="KAJ3551212.1"/>
    <property type="molecule type" value="Genomic_DNA"/>
</dbReference>
<proteinExistence type="predicted"/>
<name>A0ACC1T1R7_9APHY</name>
<keyword evidence="2" id="KW-1185">Reference proteome</keyword>
<evidence type="ECO:0000313" key="1">
    <source>
        <dbReference type="EMBL" id="KAJ3551212.1"/>
    </source>
</evidence>
<dbReference type="Proteomes" id="UP001148662">
    <property type="component" value="Unassembled WGS sequence"/>
</dbReference>
<evidence type="ECO:0000313" key="2">
    <source>
        <dbReference type="Proteomes" id="UP001148662"/>
    </source>
</evidence>
<gene>
    <name evidence="1" type="ORF">NM688_g4839</name>
</gene>
<reference evidence="1" key="1">
    <citation type="submission" date="2022-07" db="EMBL/GenBank/DDBJ databases">
        <title>Genome Sequence of Phlebia brevispora.</title>
        <authorList>
            <person name="Buettner E."/>
        </authorList>
    </citation>
    <scope>NUCLEOTIDE SEQUENCE</scope>
    <source>
        <strain evidence="1">MPL23</strain>
    </source>
</reference>